<dbReference type="Proteomes" id="UP000598971">
    <property type="component" value="Unassembled WGS sequence"/>
</dbReference>
<keyword evidence="1" id="KW-0812">Transmembrane</keyword>
<evidence type="ECO:0000313" key="3">
    <source>
        <dbReference type="Proteomes" id="UP000598971"/>
    </source>
</evidence>
<evidence type="ECO:0000313" key="2">
    <source>
        <dbReference type="EMBL" id="NNV54614.1"/>
    </source>
</evidence>
<name>A0A8J8FDX3_9BACT</name>
<dbReference type="PANTHER" id="PTHR30188">
    <property type="entry name" value="ABC TRANSPORTER PERMEASE PROTEIN-RELATED"/>
    <property type="match status" value="1"/>
</dbReference>
<comment type="caution">
    <text evidence="2">The sequence shown here is derived from an EMBL/GenBank/DDBJ whole genome shotgun (WGS) entry which is preliminary data.</text>
</comment>
<keyword evidence="1" id="KW-0472">Membrane</keyword>
<organism evidence="2 3">
    <name type="scientific">Limnovirga soli</name>
    <dbReference type="NCBI Taxonomy" id="2656915"/>
    <lineage>
        <taxon>Bacteria</taxon>
        <taxon>Pseudomonadati</taxon>
        <taxon>Bacteroidota</taxon>
        <taxon>Chitinophagia</taxon>
        <taxon>Chitinophagales</taxon>
        <taxon>Chitinophagaceae</taxon>
        <taxon>Limnovirga</taxon>
    </lineage>
</organism>
<feature type="transmembrane region" description="Helical" evidence="1">
    <location>
        <begin position="246"/>
        <end position="268"/>
    </location>
</feature>
<evidence type="ECO:0000256" key="1">
    <source>
        <dbReference type="SAM" id="Phobius"/>
    </source>
</evidence>
<keyword evidence="1" id="KW-1133">Transmembrane helix</keyword>
<gene>
    <name evidence="2" type="ORF">GD597_04010</name>
</gene>
<dbReference type="GO" id="GO:0043190">
    <property type="term" value="C:ATP-binding cassette (ABC) transporter complex"/>
    <property type="evidence" value="ECO:0007669"/>
    <property type="project" value="InterPro"/>
</dbReference>
<accession>A0A8J8FDX3</accession>
<dbReference type="GO" id="GO:0005548">
    <property type="term" value="F:phospholipid transporter activity"/>
    <property type="evidence" value="ECO:0007669"/>
    <property type="project" value="TreeGrafter"/>
</dbReference>
<keyword evidence="3" id="KW-1185">Reference proteome</keyword>
<dbReference type="AlphaFoldDB" id="A0A8J8FDX3"/>
<feature type="transmembrane region" description="Helical" evidence="1">
    <location>
        <begin position="99"/>
        <end position="118"/>
    </location>
</feature>
<dbReference type="EMBL" id="WHPF01000003">
    <property type="protein sequence ID" value="NNV54614.1"/>
    <property type="molecule type" value="Genomic_DNA"/>
</dbReference>
<dbReference type="RefSeq" id="WP_171606544.1">
    <property type="nucleotide sequence ID" value="NZ_WHPF01000003.1"/>
</dbReference>
<proteinExistence type="predicted"/>
<reference evidence="2" key="1">
    <citation type="submission" date="2019-10" db="EMBL/GenBank/DDBJ databases">
        <title>Draft genome sequence of Panacibacter sp. KCS-6.</title>
        <authorList>
            <person name="Yim K.J."/>
        </authorList>
    </citation>
    <scope>NUCLEOTIDE SEQUENCE</scope>
    <source>
        <strain evidence="2">KCS-6</strain>
    </source>
</reference>
<feature type="transmembrane region" description="Helical" evidence="1">
    <location>
        <begin position="157"/>
        <end position="181"/>
    </location>
</feature>
<dbReference type="InterPro" id="IPR030802">
    <property type="entry name" value="Permease_MalE"/>
</dbReference>
<dbReference type="Pfam" id="PF02405">
    <property type="entry name" value="MlaE"/>
    <property type="match status" value="1"/>
</dbReference>
<feature type="transmembrane region" description="Helical" evidence="1">
    <location>
        <begin position="60"/>
        <end position="79"/>
    </location>
</feature>
<dbReference type="PANTHER" id="PTHR30188:SF4">
    <property type="entry name" value="PROTEIN TRIGALACTOSYLDIACYLGLYCEROL 1, CHLOROPLASTIC"/>
    <property type="match status" value="1"/>
</dbReference>
<sequence length="269" mass="29524">MKLNEEKSEKVAVNKYLISKGVDAFFTDIYNVYLFIVRFFKAVFTAPFEFKEIINQCYQVGYKSLPLVALTGFITGIVFTKQSRPSLSTFGASSWLPSLISIAIIRALAPLVTALIAAGKVGSNMGAELGSMKVTEQIDAMEVSATNPFKFLVVTRILAITFMLPVLVLFTGFIGMMGSYLNVYHNELTSFTAFFKSAFNTISFLDIFSSIFKATMYGFTIGVAGCYQGYNAQNGTQGVGRAANSAVVLSMFMIFVEELVIVQLVNAIR</sequence>
<protein>
    <submittedName>
        <fullName evidence="2">ABC transporter permease</fullName>
    </submittedName>
</protein>